<evidence type="ECO:0000256" key="12">
    <source>
        <dbReference type="ARBA" id="ARBA00022989"/>
    </source>
</evidence>
<evidence type="ECO:0000256" key="1">
    <source>
        <dbReference type="ARBA" id="ARBA00004429"/>
    </source>
</evidence>
<keyword evidence="7 21" id="KW-0808">Transferase</keyword>
<keyword evidence="11" id="KW-0067">ATP-binding</keyword>
<protein>
    <recommendedName>
        <fullName evidence="4">non-specific protein-tyrosine kinase</fullName>
        <ecNumber evidence="4">2.7.10.2</ecNumber>
    </recommendedName>
</protein>
<dbReference type="InterPro" id="IPR050445">
    <property type="entry name" value="Bact_polysacc_biosynth/exp"/>
</dbReference>
<dbReference type="GO" id="GO:0005886">
    <property type="term" value="C:plasma membrane"/>
    <property type="evidence" value="ECO:0007669"/>
    <property type="project" value="UniProtKB-SubCell"/>
</dbReference>
<keyword evidence="8 18" id="KW-0812">Transmembrane</keyword>
<keyword evidence="16" id="KW-0175">Coiled coil</keyword>
<dbReference type="PANTHER" id="PTHR32309:SF13">
    <property type="entry name" value="FERRIC ENTEROBACTIN TRANSPORT PROTEIN FEPE"/>
    <property type="match status" value="1"/>
</dbReference>
<dbReference type="InterPro" id="IPR003856">
    <property type="entry name" value="LPS_length_determ_N"/>
</dbReference>
<evidence type="ECO:0000256" key="5">
    <source>
        <dbReference type="ARBA" id="ARBA00022475"/>
    </source>
</evidence>
<comment type="similarity">
    <text evidence="3">Belongs to the etk/wzc family.</text>
</comment>
<evidence type="ECO:0000256" key="16">
    <source>
        <dbReference type="SAM" id="Coils"/>
    </source>
</evidence>
<evidence type="ECO:0000256" key="17">
    <source>
        <dbReference type="SAM" id="MobiDB-lite"/>
    </source>
</evidence>
<dbReference type="InterPro" id="IPR027417">
    <property type="entry name" value="P-loop_NTPase"/>
</dbReference>
<evidence type="ECO:0000256" key="4">
    <source>
        <dbReference type="ARBA" id="ARBA00011903"/>
    </source>
</evidence>
<sequence>MFRHDQNTAGGVRDAVPELRAILDLIRKRWLAIGACAAATVAAGIGWLSLQPPVYRATATILLDQSQPTGGVLGELAALSSAPAAASEIALLRSRSLAEKTIQSPPDGSIPTPENPHAQRNQGLTTVVESPDQQPVRRIFDRMVGIRRGKGALHARARALADGAAEAIRVSFDGEGQIRLTPVDVAASPDDDAREARPQRPDGRYRVGGVELNLAVRGDVSRREFVVRRVSEASAVKRLLSDTRVVESQRNSGVIALTVDDSDPERAAAVANALCHNYFDLNVERGRKRASQTVGFIQSQLDEQLAALETAEHEVVDLQAENLDAIDSVATAESLIRNLSDLEVQRMRLDLQASSLSESLALLRGGDFDALGRIAQELDDPLAKSLLEQLSVLHMRLLLKGRSDGDPYALLLAQRSELLEERAGELAMQIVAVRETIQAIDDGVPGAYGFLSANSNAPGITVDPLTTGYLSEIARLEGEIASLQHEFLPGYPPLAQAIAALDELRAKVRDSLRGRLTGLQRLFEDRSELAKTAALAATDLPDANARVDRAALEDLRERVERQLASRLDAVALENDELGRYVAVLEERLGNLPEQQRRLASPMRRLETHKQIAAFLLTSLQEAEITRASTVAAADFIDAAAAPDLRYSPRIGFTLMLSSVLGLGLGLGLAWLRESLRRSLQGPSELEAVTGLPVLTTVPDFKHGKHRVAKATTDFIALRDDPHGVVAEAYRSLRANLRFAVGDVNALRTMAATSCAPGEGKSTTNIDIAWAFASGGRRVLLVDADMRRPSVHRYLKLDRGPGLAEVLAGTSEWRDVARSTDNPLLSVIPAGVLRASAGDALGTTKAQELIDEFTKSYDLVVFDLPPALAVADVETFAHRLDAVLLLYRSDGLPREAVSLATTRLRQAGAKLVGCVMNAHRADRSSASDRYQGDYGYGYTDAGGDGGPPALEGVEAALPSELEREVASASARDERF</sequence>
<evidence type="ECO:0000259" key="20">
    <source>
        <dbReference type="Pfam" id="PF13614"/>
    </source>
</evidence>
<accession>A0A518BJJ1</accession>
<evidence type="ECO:0000256" key="6">
    <source>
        <dbReference type="ARBA" id="ARBA00022519"/>
    </source>
</evidence>
<keyword evidence="12 18" id="KW-1133">Transmembrane helix</keyword>
<dbReference type="KEGG" id="pbap:Pla133_22290"/>
<evidence type="ECO:0000256" key="14">
    <source>
        <dbReference type="ARBA" id="ARBA00023137"/>
    </source>
</evidence>
<proteinExistence type="inferred from homology"/>
<feature type="domain" description="Polysaccharide chain length determinant N-terminal" evidence="19">
    <location>
        <begin position="19"/>
        <end position="103"/>
    </location>
</feature>
<feature type="region of interest" description="Disordered" evidence="17">
    <location>
        <begin position="935"/>
        <end position="954"/>
    </location>
</feature>
<keyword evidence="9" id="KW-0547">Nucleotide-binding</keyword>
<evidence type="ECO:0000256" key="10">
    <source>
        <dbReference type="ARBA" id="ARBA00022777"/>
    </source>
</evidence>
<feature type="region of interest" description="Disordered" evidence="17">
    <location>
        <begin position="100"/>
        <end position="121"/>
    </location>
</feature>
<evidence type="ECO:0000256" key="11">
    <source>
        <dbReference type="ARBA" id="ARBA00022840"/>
    </source>
</evidence>
<dbReference type="GO" id="GO:0004715">
    <property type="term" value="F:non-membrane spanning protein tyrosine kinase activity"/>
    <property type="evidence" value="ECO:0007669"/>
    <property type="project" value="UniProtKB-EC"/>
</dbReference>
<dbReference type="EMBL" id="CP036287">
    <property type="protein sequence ID" value="QDU67151.1"/>
    <property type="molecule type" value="Genomic_DNA"/>
</dbReference>
<dbReference type="GO" id="GO:0005524">
    <property type="term" value="F:ATP binding"/>
    <property type="evidence" value="ECO:0007669"/>
    <property type="project" value="UniProtKB-KW"/>
</dbReference>
<organism evidence="21 22">
    <name type="scientific">Engelhardtia mirabilis</name>
    <dbReference type="NCBI Taxonomy" id="2528011"/>
    <lineage>
        <taxon>Bacteria</taxon>
        <taxon>Pseudomonadati</taxon>
        <taxon>Planctomycetota</taxon>
        <taxon>Planctomycetia</taxon>
        <taxon>Planctomycetia incertae sedis</taxon>
        <taxon>Engelhardtia</taxon>
    </lineage>
</organism>
<keyword evidence="22" id="KW-1185">Reference proteome</keyword>
<evidence type="ECO:0000313" key="22">
    <source>
        <dbReference type="Proteomes" id="UP000316921"/>
    </source>
</evidence>
<evidence type="ECO:0000256" key="2">
    <source>
        <dbReference type="ARBA" id="ARBA00007316"/>
    </source>
</evidence>
<evidence type="ECO:0000256" key="3">
    <source>
        <dbReference type="ARBA" id="ARBA00008883"/>
    </source>
</evidence>
<gene>
    <name evidence="21" type="primary">ptk</name>
    <name evidence="21" type="ORF">Pla133_22290</name>
</gene>
<name>A0A518BJJ1_9BACT</name>
<dbReference type="CDD" id="cd05387">
    <property type="entry name" value="BY-kinase"/>
    <property type="match status" value="1"/>
</dbReference>
<dbReference type="SUPFAM" id="SSF52540">
    <property type="entry name" value="P-loop containing nucleoside triphosphate hydrolases"/>
    <property type="match status" value="1"/>
</dbReference>
<dbReference type="RefSeq" id="WP_145065065.1">
    <property type="nucleotide sequence ID" value="NZ_CP036287.1"/>
</dbReference>
<dbReference type="Gene3D" id="3.40.50.300">
    <property type="entry name" value="P-loop containing nucleotide triphosphate hydrolases"/>
    <property type="match status" value="1"/>
</dbReference>
<evidence type="ECO:0000259" key="19">
    <source>
        <dbReference type="Pfam" id="PF02706"/>
    </source>
</evidence>
<evidence type="ECO:0000256" key="13">
    <source>
        <dbReference type="ARBA" id="ARBA00023136"/>
    </source>
</evidence>
<dbReference type="InterPro" id="IPR005702">
    <property type="entry name" value="Wzc-like_C"/>
</dbReference>
<dbReference type="Pfam" id="PF02706">
    <property type="entry name" value="Wzz"/>
    <property type="match status" value="1"/>
</dbReference>
<comment type="subcellular location">
    <subcellularLocation>
        <location evidence="1">Cell inner membrane</location>
        <topology evidence="1">Multi-pass membrane protein</topology>
    </subcellularLocation>
</comment>
<reference evidence="21 22" key="1">
    <citation type="submission" date="2019-02" db="EMBL/GenBank/DDBJ databases">
        <title>Deep-cultivation of Planctomycetes and their phenomic and genomic characterization uncovers novel biology.</title>
        <authorList>
            <person name="Wiegand S."/>
            <person name="Jogler M."/>
            <person name="Boedeker C."/>
            <person name="Pinto D."/>
            <person name="Vollmers J."/>
            <person name="Rivas-Marin E."/>
            <person name="Kohn T."/>
            <person name="Peeters S.H."/>
            <person name="Heuer A."/>
            <person name="Rast P."/>
            <person name="Oberbeckmann S."/>
            <person name="Bunk B."/>
            <person name="Jeske O."/>
            <person name="Meyerdierks A."/>
            <person name="Storesund J.E."/>
            <person name="Kallscheuer N."/>
            <person name="Luecker S."/>
            <person name="Lage O.M."/>
            <person name="Pohl T."/>
            <person name="Merkel B.J."/>
            <person name="Hornburger P."/>
            <person name="Mueller R.-W."/>
            <person name="Bruemmer F."/>
            <person name="Labrenz M."/>
            <person name="Spormann A.M."/>
            <person name="Op den Camp H."/>
            <person name="Overmann J."/>
            <person name="Amann R."/>
            <person name="Jetten M.S.M."/>
            <person name="Mascher T."/>
            <person name="Medema M.H."/>
            <person name="Devos D.P."/>
            <person name="Kaster A.-K."/>
            <person name="Ovreas L."/>
            <person name="Rohde M."/>
            <person name="Galperin M.Y."/>
            <person name="Jogler C."/>
        </authorList>
    </citation>
    <scope>NUCLEOTIDE SEQUENCE [LARGE SCALE GENOMIC DNA]</scope>
    <source>
        <strain evidence="21 22">Pla133</strain>
    </source>
</reference>
<keyword evidence="5" id="KW-1003">Cell membrane</keyword>
<dbReference type="Pfam" id="PF13614">
    <property type="entry name" value="AAA_31"/>
    <property type="match status" value="1"/>
</dbReference>
<evidence type="ECO:0000256" key="9">
    <source>
        <dbReference type="ARBA" id="ARBA00022741"/>
    </source>
</evidence>
<feature type="domain" description="AAA" evidence="20">
    <location>
        <begin position="757"/>
        <end position="872"/>
    </location>
</feature>
<keyword evidence="6" id="KW-0997">Cell inner membrane</keyword>
<dbReference type="InterPro" id="IPR025669">
    <property type="entry name" value="AAA_dom"/>
</dbReference>
<feature type="coiled-coil region" evidence="16">
    <location>
        <begin position="301"/>
        <end position="352"/>
    </location>
</feature>
<evidence type="ECO:0000256" key="15">
    <source>
        <dbReference type="ARBA" id="ARBA00051245"/>
    </source>
</evidence>
<evidence type="ECO:0000256" key="18">
    <source>
        <dbReference type="SAM" id="Phobius"/>
    </source>
</evidence>
<dbReference type="EC" id="2.7.10.2" evidence="4"/>
<keyword evidence="10 21" id="KW-0418">Kinase</keyword>
<dbReference type="NCBIfam" id="TIGR01007">
    <property type="entry name" value="eps_fam"/>
    <property type="match status" value="1"/>
</dbReference>
<evidence type="ECO:0000256" key="7">
    <source>
        <dbReference type="ARBA" id="ARBA00022679"/>
    </source>
</evidence>
<feature type="transmembrane region" description="Helical" evidence="18">
    <location>
        <begin position="30"/>
        <end position="50"/>
    </location>
</feature>
<keyword evidence="13 18" id="KW-0472">Membrane</keyword>
<dbReference type="AlphaFoldDB" id="A0A518BJJ1"/>
<dbReference type="Proteomes" id="UP000316921">
    <property type="component" value="Chromosome"/>
</dbReference>
<comment type="catalytic activity">
    <reaction evidence="15">
        <text>L-tyrosyl-[protein] + ATP = O-phospho-L-tyrosyl-[protein] + ADP + H(+)</text>
        <dbReference type="Rhea" id="RHEA:10596"/>
        <dbReference type="Rhea" id="RHEA-COMP:10136"/>
        <dbReference type="Rhea" id="RHEA-COMP:20101"/>
        <dbReference type="ChEBI" id="CHEBI:15378"/>
        <dbReference type="ChEBI" id="CHEBI:30616"/>
        <dbReference type="ChEBI" id="CHEBI:46858"/>
        <dbReference type="ChEBI" id="CHEBI:61978"/>
        <dbReference type="ChEBI" id="CHEBI:456216"/>
        <dbReference type="EC" id="2.7.10.2"/>
    </reaction>
</comment>
<comment type="similarity">
    <text evidence="2">Belongs to the CpsD/CapB family.</text>
</comment>
<evidence type="ECO:0000313" key="21">
    <source>
        <dbReference type="EMBL" id="QDU67151.1"/>
    </source>
</evidence>
<dbReference type="PANTHER" id="PTHR32309">
    <property type="entry name" value="TYROSINE-PROTEIN KINASE"/>
    <property type="match status" value="1"/>
</dbReference>
<evidence type="ECO:0000256" key="8">
    <source>
        <dbReference type="ARBA" id="ARBA00022692"/>
    </source>
</evidence>
<keyword evidence="14" id="KW-0829">Tyrosine-protein kinase</keyword>